<dbReference type="EMBL" id="MQTW01000306">
    <property type="protein sequence ID" value="RYC80870.1"/>
    <property type="molecule type" value="Genomic_DNA"/>
</dbReference>
<name>A0A4Q2V3M4_FUSOX</name>
<reference evidence="1 2" key="1">
    <citation type="submission" date="2016-12" db="EMBL/GenBank/DDBJ databases">
        <title>Draft genome sequence of Fusarium oxysporum causing rot on Narcissus.</title>
        <authorList>
            <person name="Armitage A.D."/>
            <person name="Taylor A."/>
            <person name="Clarkson J.P."/>
            <person name="Harrison R.J."/>
            <person name="Jackson A.C."/>
        </authorList>
    </citation>
    <scope>NUCLEOTIDE SEQUENCE [LARGE SCALE GENOMIC DNA]</scope>
    <source>
        <strain evidence="1 2">N139</strain>
    </source>
</reference>
<comment type="caution">
    <text evidence="1">The sequence shown here is derived from an EMBL/GenBank/DDBJ whole genome shotgun (WGS) entry which is preliminary data.</text>
</comment>
<proteinExistence type="predicted"/>
<dbReference type="Proteomes" id="UP000290540">
    <property type="component" value="Unassembled WGS sequence"/>
</dbReference>
<sequence>MFALLSLGALWPTKPSMSPKEASQMSAETPWYPSEKVQYVFG</sequence>
<evidence type="ECO:0000313" key="1">
    <source>
        <dbReference type="EMBL" id="RYC80870.1"/>
    </source>
</evidence>
<accession>A0A4Q2V3M4</accession>
<evidence type="ECO:0000313" key="2">
    <source>
        <dbReference type="Proteomes" id="UP000290540"/>
    </source>
</evidence>
<protein>
    <submittedName>
        <fullName evidence="1">Uncharacterized protein</fullName>
    </submittedName>
</protein>
<gene>
    <name evidence="1" type="ORF">BFJ63_vAg16247</name>
</gene>
<dbReference type="AlphaFoldDB" id="A0A4Q2V3M4"/>
<organism evidence="1 2">
    <name type="scientific">Fusarium oxysporum f. sp. narcissi</name>
    <dbReference type="NCBI Taxonomy" id="451672"/>
    <lineage>
        <taxon>Eukaryota</taxon>
        <taxon>Fungi</taxon>
        <taxon>Dikarya</taxon>
        <taxon>Ascomycota</taxon>
        <taxon>Pezizomycotina</taxon>
        <taxon>Sordariomycetes</taxon>
        <taxon>Hypocreomycetidae</taxon>
        <taxon>Hypocreales</taxon>
        <taxon>Nectriaceae</taxon>
        <taxon>Fusarium</taxon>
        <taxon>Fusarium oxysporum species complex</taxon>
    </lineage>
</organism>